<keyword evidence="4 7" id="KW-0812">Transmembrane</keyword>
<feature type="transmembrane region" description="Helical" evidence="7">
    <location>
        <begin position="133"/>
        <end position="159"/>
    </location>
</feature>
<organism evidence="9 10">
    <name type="scientific">Allisonella histaminiformans</name>
    <dbReference type="NCBI Taxonomy" id="209880"/>
    <lineage>
        <taxon>Bacteria</taxon>
        <taxon>Bacillati</taxon>
        <taxon>Bacillota</taxon>
        <taxon>Negativicutes</taxon>
        <taxon>Veillonellales</taxon>
        <taxon>Veillonellaceae</taxon>
        <taxon>Allisonella</taxon>
    </lineage>
</organism>
<dbReference type="STRING" id="209880.SAMN02910343_01150"/>
<comment type="subcellular location">
    <subcellularLocation>
        <location evidence="1">Cell membrane</location>
        <topology evidence="1">Multi-pass membrane protein</topology>
    </subcellularLocation>
</comment>
<gene>
    <name evidence="9" type="ORF">SAMN02910343_01150</name>
</gene>
<dbReference type="GO" id="GO:0005886">
    <property type="term" value="C:plasma membrane"/>
    <property type="evidence" value="ECO:0007669"/>
    <property type="project" value="UniProtKB-SubCell"/>
</dbReference>
<feature type="transmembrane region" description="Helical" evidence="7">
    <location>
        <begin position="7"/>
        <end position="32"/>
    </location>
</feature>
<feature type="transmembrane region" description="Helical" evidence="7">
    <location>
        <begin position="165"/>
        <end position="183"/>
    </location>
</feature>
<evidence type="ECO:0000256" key="4">
    <source>
        <dbReference type="ARBA" id="ARBA00022692"/>
    </source>
</evidence>
<dbReference type="SUPFAM" id="SSF103473">
    <property type="entry name" value="MFS general substrate transporter"/>
    <property type="match status" value="1"/>
</dbReference>
<feature type="transmembrane region" description="Helical" evidence="7">
    <location>
        <begin position="44"/>
        <end position="64"/>
    </location>
</feature>
<evidence type="ECO:0000256" key="6">
    <source>
        <dbReference type="ARBA" id="ARBA00023136"/>
    </source>
</evidence>
<evidence type="ECO:0000256" key="5">
    <source>
        <dbReference type="ARBA" id="ARBA00022989"/>
    </source>
</evidence>
<dbReference type="GeneID" id="87756167"/>
<evidence type="ECO:0000259" key="8">
    <source>
        <dbReference type="PROSITE" id="PS50850"/>
    </source>
</evidence>
<feature type="transmembrane region" description="Helical" evidence="7">
    <location>
        <begin position="367"/>
        <end position="386"/>
    </location>
</feature>
<dbReference type="PROSITE" id="PS50850">
    <property type="entry name" value="MFS"/>
    <property type="match status" value="1"/>
</dbReference>
<evidence type="ECO:0000256" key="1">
    <source>
        <dbReference type="ARBA" id="ARBA00004651"/>
    </source>
</evidence>
<dbReference type="PRINTS" id="PR01035">
    <property type="entry name" value="TCRTETA"/>
</dbReference>
<feature type="transmembrane region" description="Helical" evidence="7">
    <location>
        <begin position="249"/>
        <end position="270"/>
    </location>
</feature>
<dbReference type="GO" id="GO:0022857">
    <property type="term" value="F:transmembrane transporter activity"/>
    <property type="evidence" value="ECO:0007669"/>
    <property type="project" value="InterPro"/>
</dbReference>
<reference evidence="9 10" key="1">
    <citation type="submission" date="2016-10" db="EMBL/GenBank/DDBJ databases">
        <authorList>
            <person name="de Groot N.N."/>
        </authorList>
    </citation>
    <scope>NUCLEOTIDE SEQUENCE [LARGE SCALE GENOMIC DNA]</scope>
    <source>
        <strain evidence="9 10">DSM 15230</strain>
    </source>
</reference>
<feature type="transmembrane region" description="Helical" evidence="7">
    <location>
        <begin position="76"/>
        <end position="95"/>
    </location>
</feature>
<evidence type="ECO:0000256" key="7">
    <source>
        <dbReference type="SAM" id="Phobius"/>
    </source>
</evidence>
<dbReference type="EMBL" id="FMXA01000014">
    <property type="protein sequence ID" value="SDA53491.1"/>
    <property type="molecule type" value="Genomic_DNA"/>
</dbReference>
<dbReference type="Proteomes" id="UP000199689">
    <property type="component" value="Unassembled WGS sequence"/>
</dbReference>
<dbReference type="Gene3D" id="1.20.1250.20">
    <property type="entry name" value="MFS general substrate transporter like domains"/>
    <property type="match status" value="1"/>
</dbReference>
<sequence length="395" mass="43178">MKKYRSVWVLIISMFFMASAYTMLIPFLPLYLLELGVSQARVHLWTGLVFSSAFFVAGIMGPVWGKMADTRGKKRMAVRAAFLIGCSYFLGGIVHNEWQLLGMRIFQGFANGLVAASMAIISSTVEEKALGTYLGFAQTSIILGGICGPFMGGVLSHLIGMRDSFFVAALFLWLVTAAIVIFVREPAHAPWKTSQEGSIVDDLRYARSNRLMFEFLMAYFVLQGTIMMIQPVVTLYIGELQHSMSNVAVTAGTIMSCGGIAGALTTTFWGRLGQKKGYYRAICMTISGAGLGMLIQSIPDSIFWFGVCQAMVSCFIVGANPSLNAALVKCTPESFRGRAFGLSNTAQQMGSMIGPLLSAGITEFMPIYMVYILAGIVLLYLAWRMYQAHLHSVSL</sequence>
<dbReference type="InterPro" id="IPR036259">
    <property type="entry name" value="MFS_trans_sf"/>
</dbReference>
<dbReference type="Pfam" id="PF07690">
    <property type="entry name" value="MFS_1"/>
    <property type="match status" value="1"/>
</dbReference>
<feature type="transmembrane region" description="Helical" evidence="7">
    <location>
        <begin position="101"/>
        <end position="121"/>
    </location>
</feature>
<name>A0A1G5W5W6_9FIRM</name>
<dbReference type="AlphaFoldDB" id="A0A1G5W5W6"/>
<dbReference type="OrthoDB" id="65739at2"/>
<evidence type="ECO:0000313" key="9">
    <source>
        <dbReference type="EMBL" id="SDA53491.1"/>
    </source>
</evidence>
<evidence type="ECO:0000256" key="2">
    <source>
        <dbReference type="ARBA" id="ARBA00022448"/>
    </source>
</evidence>
<keyword evidence="5 7" id="KW-1133">Transmembrane helix</keyword>
<dbReference type="PANTHER" id="PTHR43414:SF6">
    <property type="entry name" value="MULTIDRUG RESISTANCE PROTEIN MDTG"/>
    <property type="match status" value="1"/>
</dbReference>
<keyword evidence="2" id="KW-0813">Transport</keyword>
<accession>A0A1G5W5W6</accession>
<dbReference type="PANTHER" id="PTHR43414">
    <property type="entry name" value="MULTIDRUG RESISTANCE PROTEIN MDTG"/>
    <property type="match status" value="1"/>
</dbReference>
<evidence type="ECO:0000256" key="3">
    <source>
        <dbReference type="ARBA" id="ARBA00022475"/>
    </source>
</evidence>
<keyword evidence="10" id="KW-1185">Reference proteome</keyword>
<feature type="transmembrane region" description="Helical" evidence="7">
    <location>
        <begin position="216"/>
        <end position="237"/>
    </location>
</feature>
<dbReference type="InterPro" id="IPR011701">
    <property type="entry name" value="MFS"/>
</dbReference>
<dbReference type="RefSeq" id="WP_091364722.1">
    <property type="nucleotide sequence ID" value="NZ_FMXA01000014.1"/>
</dbReference>
<feature type="transmembrane region" description="Helical" evidence="7">
    <location>
        <begin position="277"/>
        <end position="296"/>
    </location>
</feature>
<keyword evidence="3" id="KW-1003">Cell membrane</keyword>
<dbReference type="InterPro" id="IPR020846">
    <property type="entry name" value="MFS_dom"/>
</dbReference>
<proteinExistence type="predicted"/>
<evidence type="ECO:0000313" key="10">
    <source>
        <dbReference type="Proteomes" id="UP000199689"/>
    </source>
</evidence>
<feature type="domain" description="Major facilitator superfamily (MFS) profile" evidence="8">
    <location>
        <begin position="6"/>
        <end position="386"/>
    </location>
</feature>
<keyword evidence="6 7" id="KW-0472">Membrane</keyword>
<dbReference type="InterPro" id="IPR001958">
    <property type="entry name" value="Tet-R_TetA/multi-R_MdtG-like"/>
</dbReference>
<protein>
    <submittedName>
        <fullName evidence="9">MFS transporter, DHA1 family, multidrug resistance protein</fullName>
    </submittedName>
</protein>